<proteinExistence type="predicted"/>
<evidence type="ECO:0000256" key="1">
    <source>
        <dbReference type="SAM" id="MobiDB-lite"/>
    </source>
</evidence>
<reference evidence="3" key="1">
    <citation type="journal article" date="2019" name="Int. J. Syst. Evol. Microbiol.">
        <title>The Global Catalogue of Microorganisms (GCM) 10K type strain sequencing project: providing services to taxonomists for standard genome sequencing and annotation.</title>
        <authorList>
            <consortium name="The Broad Institute Genomics Platform"/>
            <consortium name="The Broad Institute Genome Sequencing Center for Infectious Disease"/>
            <person name="Wu L."/>
            <person name="Ma J."/>
        </authorList>
    </citation>
    <scope>NUCLEOTIDE SEQUENCE [LARGE SCALE GENOMIC DNA]</scope>
    <source>
        <strain evidence="3">JCM 16221</strain>
    </source>
</reference>
<feature type="region of interest" description="Disordered" evidence="1">
    <location>
        <begin position="49"/>
        <end position="73"/>
    </location>
</feature>
<keyword evidence="3" id="KW-1185">Reference proteome</keyword>
<dbReference type="EMBL" id="BAAARA010000001">
    <property type="protein sequence ID" value="GAA2330127.1"/>
    <property type="molecule type" value="Genomic_DNA"/>
</dbReference>
<evidence type="ECO:0000313" key="2">
    <source>
        <dbReference type="EMBL" id="GAA2330127.1"/>
    </source>
</evidence>
<dbReference type="Proteomes" id="UP001501218">
    <property type="component" value="Unassembled WGS sequence"/>
</dbReference>
<dbReference type="RefSeq" id="WP_344125244.1">
    <property type="nucleotide sequence ID" value="NZ_BAAARA010000001.1"/>
</dbReference>
<organism evidence="2 3">
    <name type="scientific">Saccharopolyspora halophila</name>
    <dbReference type="NCBI Taxonomy" id="405551"/>
    <lineage>
        <taxon>Bacteria</taxon>
        <taxon>Bacillati</taxon>
        <taxon>Actinomycetota</taxon>
        <taxon>Actinomycetes</taxon>
        <taxon>Pseudonocardiales</taxon>
        <taxon>Pseudonocardiaceae</taxon>
        <taxon>Saccharopolyspora</taxon>
    </lineage>
</organism>
<comment type="caution">
    <text evidence="2">The sequence shown here is derived from an EMBL/GenBank/DDBJ whole genome shotgun (WGS) entry which is preliminary data.</text>
</comment>
<protein>
    <submittedName>
        <fullName evidence="2">Uncharacterized protein</fullName>
    </submittedName>
</protein>
<name>A0ABP5SFR0_9PSEU</name>
<gene>
    <name evidence="2" type="ORF">GCM10009854_01140</name>
</gene>
<evidence type="ECO:0000313" key="3">
    <source>
        <dbReference type="Proteomes" id="UP001501218"/>
    </source>
</evidence>
<sequence length="334" mass="34985">MERIAHKVSRALTSFADNIATCKSRMNSALDVARDGGLVVRGTWIEKPLRDPTQAAPQGMGSPSLPGLDPAHQKHEALERRFEAWDEAEGLVQWARRSENTAHEELNAALDDANALVASLMKGSTWLANTVAVVGALHGAAKKLQDMAAERLRFVEIFSRLSADSALPAATRQAHLTKLMASIGLTESQAASNARALGNIGETRAGNILFNPLTKTFGGTKPGAVRTVGRMGGIAGFVLTGVESGRQIIVEGKPVGKTLSSNFASYGVGAGVGGVAALAAGAAGAAAAPVTVVGVGVGAGPSWLYSYSQENTWQDFQHDSKEVRKEALDRHLKA</sequence>
<accession>A0ABP5SFR0</accession>